<proteinExistence type="predicted"/>
<organism evidence="1 2">
    <name type="scientific">Streptococcus acidominimus</name>
    <dbReference type="NCBI Taxonomy" id="1326"/>
    <lineage>
        <taxon>Bacteria</taxon>
        <taxon>Bacillati</taxon>
        <taxon>Bacillota</taxon>
        <taxon>Bacilli</taxon>
        <taxon>Lactobacillales</taxon>
        <taxon>Streptococcaceae</taxon>
        <taxon>Streptococcus</taxon>
    </lineage>
</organism>
<gene>
    <name evidence="1" type="ORF">SAMEA4504048_00668</name>
</gene>
<dbReference type="RefSeq" id="WP_095122033.1">
    <property type="nucleotide sequence ID" value="NZ_LT906454.1"/>
</dbReference>
<dbReference type="OrthoDB" id="9792035at2"/>
<accession>A0A239WRP6</accession>
<evidence type="ECO:0000313" key="1">
    <source>
        <dbReference type="EMBL" id="SNV37265.1"/>
    </source>
</evidence>
<dbReference type="Proteomes" id="UP000215144">
    <property type="component" value="Chromosome 1"/>
</dbReference>
<name>A0A239WRP6_STRAI</name>
<keyword evidence="1" id="KW-0863">Zinc-finger</keyword>
<protein>
    <submittedName>
        <fullName evidence="1">Zinc-finger protein</fullName>
    </submittedName>
</protein>
<evidence type="ECO:0000313" key="2">
    <source>
        <dbReference type="Proteomes" id="UP000215144"/>
    </source>
</evidence>
<dbReference type="KEGG" id="saco:SAME_00668"/>
<keyword evidence="1" id="KW-0862">Zinc</keyword>
<dbReference type="AlphaFoldDB" id="A0A239WRP6"/>
<keyword evidence="1" id="KW-0479">Metal-binding</keyword>
<dbReference type="EMBL" id="LT906454">
    <property type="protein sequence ID" value="SNV37265.1"/>
    <property type="molecule type" value="Genomic_DNA"/>
</dbReference>
<sequence>MTPEQKVAIRCLREHGLGYKAIGIKLNLSINTIKSFCRREVIKAGDKTDDELPDYCHACGRILSHIDGKKKKRFCGTSCRQTWWNSHLEEVNRQAYTEHVCLACGSEFISYANPKRKYCSRKCYVTARFGDKR</sequence>
<reference evidence="1 2" key="1">
    <citation type="submission" date="2017-06" db="EMBL/GenBank/DDBJ databases">
        <authorList>
            <consortium name="Pathogen Informatics"/>
        </authorList>
    </citation>
    <scope>NUCLEOTIDE SEQUENCE [LARGE SCALE GENOMIC DNA]</scope>
    <source>
        <strain evidence="1 2">NCTC11291</strain>
    </source>
</reference>
<dbReference type="GO" id="GO:0008270">
    <property type="term" value="F:zinc ion binding"/>
    <property type="evidence" value="ECO:0007669"/>
    <property type="project" value="UniProtKB-KW"/>
</dbReference>